<comment type="caution">
    <text evidence="1">The sequence shown here is derived from an EMBL/GenBank/DDBJ whole genome shotgun (WGS) entry which is preliminary data.</text>
</comment>
<protein>
    <submittedName>
        <fullName evidence="1">Uncharacterized protein</fullName>
    </submittedName>
</protein>
<reference evidence="1 2" key="1">
    <citation type="submission" date="2021-06" db="EMBL/GenBank/DDBJ databases">
        <title>Caerostris darwini draft genome.</title>
        <authorList>
            <person name="Kono N."/>
            <person name="Arakawa K."/>
        </authorList>
    </citation>
    <scope>NUCLEOTIDE SEQUENCE [LARGE SCALE GENOMIC DNA]</scope>
</reference>
<dbReference type="Proteomes" id="UP001054837">
    <property type="component" value="Unassembled WGS sequence"/>
</dbReference>
<name>A0AAV4UAL2_9ARAC</name>
<organism evidence="1 2">
    <name type="scientific">Caerostris darwini</name>
    <dbReference type="NCBI Taxonomy" id="1538125"/>
    <lineage>
        <taxon>Eukaryota</taxon>
        <taxon>Metazoa</taxon>
        <taxon>Ecdysozoa</taxon>
        <taxon>Arthropoda</taxon>
        <taxon>Chelicerata</taxon>
        <taxon>Arachnida</taxon>
        <taxon>Araneae</taxon>
        <taxon>Araneomorphae</taxon>
        <taxon>Entelegynae</taxon>
        <taxon>Araneoidea</taxon>
        <taxon>Araneidae</taxon>
        <taxon>Caerostris</taxon>
    </lineage>
</organism>
<accession>A0AAV4UAL2</accession>
<dbReference type="EMBL" id="BPLQ01010951">
    <property type="protein sequence ID" value="GIY54660.1"/>
    <property type="molecule type" value="Genomic_DNA"/>
</dbReference>
<gene>
    <name evidence="1" type="ORF">CDAR_605821</name>
</gene>
<sequence length="109" mass="12296">MWKFYRHCKLSPTAAVKIKVRSHLFVLGGRGSSLLGVVGGSSLCAQRMVRVRFIEFFWFTRRIFENDYLRGNVVVVVAAVVVSQSARVIPFLLKPPTPEAVITMNFPLL</sequence>
<proteinExistence type="predicted"/>
<keyword evidence="2" id="KW-1185">Reference proteome</keyword>
<dbReference type="AlphaFoldDB" id="A0AAV4UAL2"/>
<evidence type="ECO:0000313" key="1">
    <source>
        <dbReference type="EMBL" id="GIY54660.1"/>
    </source>
</evidence>
<evidence type="ECO:0000313" key="2">
    <source>
        <dbReference type="Proteomes" id="UP001054837"/>
    </source>
</evidence>